<accession>A0A3N0I1H2</accession>
<proteinExistence type="predicted"/>
<name>A0A3N0I1H2_9FIRM</name>
<comment type="caution">
    <text evidence="1">The sequence shown here is derived from an EMBL/GenBank/DDBJ whole genome shotgun (WGS) entry which is preliminary data.</text>
</comment>
<keyword evidence="2" id="KW-1185">Reference proteome</keyword>
<dbReference type="Proteomes" id="UP000276568">
    <property type="component" value="Unassembled WGS sequence"/>
</dbReference>
<dbReference type="EMBL" id="RJQC01000002">
    <property type="protein sequence ID" value="RNM30737.1"/>
    <property type="molecule type" value="Genomic_DNA"/>
</dbReference>
<dbReference type="AlphaFoldDB" id="A0A3N0I1H2"/>
<dbReference type="RefSeq" id="WP_128520431.1">
    <property type="nucleotide sequence ID" value="NZ_JALFCT010000010.1"/>
</dbReference>
<sequence>MATKKTKWTQEQYAQRLQEMKQEAHDKMWLYIEINAKEFNEESEPKVKNLTPCCKAMLDAMLEGDSFIVEPKIRTKIAGILTVRYYVDNLDPSRRKYADVQAEQA</sequence>
<gene>
    <name evidence="1" type="ORF">EDX97_06990</name>
</gene>
<evidence type="ECO:0000313" key="2">
    <source>
        <dbReference type="Proteomes" id="UP000276568"/>
    </source>
</evidence>
<dbReference type="OrthoDB" id="1644529at2"/>
<evidence type="ECO:0000313" key="1">
    <source>
        <dbReference type="EMBL" id="RNM30737.1"/>
    </source>
</evidence>
<organism evidence="1 2">
    <name type="scientific">Absicoccus porci</name>
    <dbReference type="NCBI Taxonomy" id="2486576"/>
    <lineage>
        <taxon>Bacteria</taxon>
        <taxon>Bacillati</taxon>
        <taxon>Bacillota</taxon>
        <taxon>Erysipelotrichia</taxon>
        <taxon>Erysipelotrichales</taxon>
        <taxon>Erysipelotrichaceae</taxon>
        <taxon>Absicoccus</taxon>
    </lineage>
</organism>
<protein>
    <submittedName>
        <fullName evidence="1">Uncharacterized protein</fullName>
    </submittedName>
</protein>
<reference evidence="1 2" key="1">
    <citation type="submission" date="2018-11" db="EMBL/GenBank/DDBJ databases">
        <title>Clostridium sp. nov., a member of the family Erysipelotrichaceae isolated from pig faeces.</title>
        <authorList>
            <person name="Chang Y.-H."/>
        </authorList>
    </citation>
    <scope>NUCLEOTIDE SEQUENCE [LARGE SCALE GENOMIC DNA]</scope>
    <source>
        <strain evidence="1 2">YH-panp20</strain>
    </source>
</reference>